<dbReference type="SUPFAM" id="SSF52009">
    <property type="entry name" value="Phosphohistidine domain"/>
    <property type="match status" value="1"/>
</dbReference>
<reference evidence="5 6" key="1">
    <citation type="journal article" date="2015" name="Nature">
        <title>rRNA introns, odd ribosomes, and small enigmatic genomes across a large radiation of phyla.</title>
        <authorList>
            <person name="Brown C.T."/>
            <person name="Hug L.A."/>
            <person name="Thomas B.C."/>
            <person name="Sharon I."/>
            <person name="Castelle C.J."/>
            <person name="Singh A."/>
            <person name="Wilkins M.J."/>
            <person name="Williams K.H."/>
            <person name="Banfield J.F."/>
        </authorList>
    </citation>
    <scope>NUCLEOTIDE SEQUENCE [LARGE SCALE GENOMIC DNA]</scope>
</reference>
<dbReference type="InterPro" id="IPR018274">
    <property type="entry name" value="PEP_util_AS"/>
</dbReference>
<dbReference type="GO" id="GO:0008986">
    <property type="term" value="F:pyruvate, water dikinase activity"/>
    <property type="evidence" value="ECO:0007669"/>
    <property type="project" value="InterPro"/>
</dbReference>
<dbReference type="Pfam" id="PF00391">
    <property type="entry name" value="PEP-utilizers"/>
    <property type="match status" value="1"/>
</dbReference>
<keyword evidence="5" id="KW-0670">Pyruvate</keyword>
<evidence type="ECO:0000259" key="4">
    <source>
        <dbReference type="Pfam" id="PF00391"/>
    </source>
</evidence>
<evidence type="ECO:0000256" key="1">
    <source>
        <dbReference type="ARBA" id="ARBA00007837"/>
    </source>
</evidence>
<dbReference type="PANTHER" id="PTHR43030:SF1">
    <property type="entry name" value="PHOSPHOENOLPYRUVATE SYNTHASE"/>
    <property type="match status" value="1"/>
</dbReference>
<proteinExistence type="inferred from homology"/>
<dbReference type="InterPro" id="IPR036637">
    <property type="entry name" value="Phosphohistidine_dom_sf"/>
</dbReference>
<dbReference type="EMBL" id="LBOW01000006">
    <property type="protein sequence ID" value="KKP44775.1"/>
    <property type="molecule type" value="Genomic_DNA"/>
</dbReference>
<feature type="domain" description="PEP-utilising enzyme mobile" evidence="4">
    <location>
        <begin position="418"/>
        <end position="488"/>
    </location>
</feature>
<dbReference type="Gene3D" id="3.50.30.10">
    <property type="entry name" value="Phosphohistidine domain"/>
    <property type="match status" value="1"/>
</dbReference>
<gene>
    <name evidence="5" type="ORF">UR35_C0006G0010</name>
</gene>
<dbReference type="PATRIC" id="fig|1618566.3.peg.587"/>
<keyword evidence="2" id="KW-0547">Nucleotide-binding</keyword>
<accession>A0A0G0C0R8</accession>
<evidence type="ECO:0000313" key="6">
    <source>
        <dbReference type="Proteomes" id="UP000034778"/>
    </source>
</evidence>
<keyword evidence="3" id="KW-0067">ATP-binding</keyword>
<comment type="caution">
    <text evidence="5">The sequence shown here is derived from an EMBL/GenBank/DDBJ whole genome shotgun (WGS) entry which is preliminary data.</text>
</comment>
<dbReference type="GO" id="GO:0005524">
    <property type="term" value="F:ATP binding"/>
    <property type="evidence" value="ECO:0007669"/>
    <property type="project" value="UniProtKB-KW"/>
</dbReference>
<protein>
    <submittedName>
        <fullName evidence="5">Phosphoenolpyruvate synthase/pyruvate phosphate dikinase</fullName>
    </submittedName>
</protein>
<dbReference type="Proteomes" id="UP000034778">
    <property type="component" value="Unassembled WGS sequence"/>
</dbReference>
<keyword evidence="5" id="KW-0808">Transferase</keyword>
<name>A0A0G0C0R8_9BACT</name>
<dbReference type="InterPro" id="IPR008279">
    <property type="entry name" value="PEP-util_enz_mobile_dom"/>
</dbReference>
<dbReference type="AlphaFoldDB" id="A0A0G0C0R8"/>
<evidence type="ECO:0000256" key="3">
    <source>
        <dbReference type="ARBA" id="ARBA00022840"/>
    </source>
</evidence>
<dbReference type="PANTHER" id="PTHR43030">
    <property type="entry name" value="PHOSPHOENOLPYRUVATE SYNTHASE"/>
    <property type="match status" value="1"/>
</dbReference>
<sequence length="494" mass="56642">MKQIVSKWKLIWEVADAPIFEMGHGTFFADKKQKELFGYTTEGQILFAKNEVVSSYHTNEDLEKASKVGLDFYSDDKNWQRYLAGVVEISSQIKSLEKKTSTLLSKSSIDKKELGDLLLEVSNAQIYTFCHFNLTNPNFTFGLENELRKYLSKQIDNSVDQVIGDLTTPEKLSTLQTESLDFYKVLQKHWSNIKNESPELNEDLDKHSEKYLYLGGNEGNDKWDSEYYKNLLKEILQKVSFDINKEIKNIETYSLSTKEKKNSIHEKYKIDSYHKDIAFKLGEIGHERLELRIAWSSLYRMLRKIVYTMSNTLEVPAYDLLVCSPNEIQDWFVNDKKLTEKEIIERRKAYIFVLNGKTIQSEYGDKAIELKQKLIPDKDFSKTKYLEGKPAYSGVVEGKVFVFNWGDKDFNKQIINMPEGAILIAGQTRPSLMPAIRKASAIVTDEGGITSHAAIVSRELKIPCVIGTEFATKVFKTGDKVKVDAQKGTVNLIK</sequence>
<organism evidence="5 6">
    <name type="scientific">Candidatus Woesebacteria bacterium GW2011_GWB1_33_22</name>
    <dbReference type="NCBI Taxonomy" id="1618566"/>
    <lineage>
        <taxon>Bacteria</taxon>
        <taxon>Candidatus Woeseibacteriota</taxon>
    </lineage>
</organism>
<comment type="similarity">
    <text evidence="1">Belongs to the PEP-utilizing enzyme family.</text>
</comment>
<dbReference type="STRING" id="1618566.UR35_C0006G0010"/>
<keyword evidence="5" id="KW-0418">Kinase</keyword>
<evidence type="ECO:0000313" key="5">
    <source>
        <dbReference type="EMBL" id="KKP44775.1"/>
    </source>
</evidence>
<dbReference type="InterPro" id="IPR006319">
    <property type="entry name" value="PEP_synth"/>
</dbReference>
<dbReference type="PROSITE" id="PS00370">
    <property type="entry name" value="PEP_ENZYMES_PHOS_SITE"/>
    <property type="match status" value="1"/>
</dbReference>
<evidence type="ECO:0000256" key="2">
    <source>
        <dbReference type="ARBA" id="ARBA00022741"/>
    </source>
</evidence>